<sequence length="122" mass="13970">MDHHNTLEELKSIKGSLLQGLKRLENIEKTITKEMSKESKNTDKVIDLKNQDTADIEDVDKILSKIVLKEVLSQEECIFIAENLMTFTEKQLTLDYEFDIEEIQHVPAAIRDAATKGAEYCD</sequence>
<reference evidence="1" key="1">
    <citation type="submission" date="2020-01" db="EMBL/GenBank/DDBJ databases">
        <authorList>
            <person name="Meier V. D."/>
            <person name="Meier V D."/>
        </authorList>
    </citation>
    <scope>NUCLEOTIDE SEQUENCE</scope>
    <source>
        <strain evidence="1">HLG_WM_MAG_01</strain>
    </source>
</reference>
<organism evidence="1">
    <name type="scientific">uncultured Sulfurovum sp</name>
    <dbReference type="NCBI Taxonomy" id="269237"/>
    <lineage>
        <taxon>Bacteria</taxon>
        <taxon>Pseudomonadati</taxon>
        <taxon>Campylobacterota</taxon>
        <taxon>Epsilonproteobacteria</taxon>
        <taxon>Campylobacterales</taxon>
        <taxon>Sulfurovaceae</taxon>
        <taxon>Sulfurovum</taxon>
        <taxon>environmental samples</taxon>
    </lineage>
</organism>
<dbReference type="EMBL" id="CACVAS010000047">
    <property type="protein sequence ID" value="CAA6808027.1"/>
    <property type="molecule type" value="Genomic_DNA"/>
</dbReference>
<accession>A0A6S6SHW4</accession>
<gene>
    <name evidence="1" type="ORF">HELGO_WM3366</name>
</gene>
<name>A0A6S6SHW4_9BACT</name>
<dbReference type="AlphaFoldDB" id="A0A6S6SHW4"/>
<evidence type="ECO:0000313" key="1">
    <source>
        <dbReference type="EMBL" id="CAA6808027.1"/>
    </source>
</evidence>
<protein>
    <submittedName>
        <fullName evidence="1">Uncharacterized protein</fullName>
    </submittedName>
</protein>
<proteinExistence type="predicted"/>